<feature type="transmembrane region" description="Helical" evidence="1">
    <location>
        <begin position="61"/>
        <end position="77"/>
    </location>
</feature>
<dbReference type="PANTHER" id="PTHR19346:SF4">
    <property type="entry name" value="SUGAR PHOSPHATE TRANSPORTER DOMAIN-CONTAINING PROTEIN"/>
    <property type="match status" value="1"/>
</dbReference>
<feature type="transmembrane region" description="Helical" evidence="1">
    <location>
        <begin position="169"/>
        <end position="192"/>
    </location>
</feature>
<comment type="caution">
    <text evidence="3">The sequence shown here is derived from an EMBL/GenBank/DDBJ whole genome shotgun (WGS) entry which is preliminary data.</text>
</comment>
<dbReference type="Pfam" id="PF00892">
    <property type="entry name" value="EamA"/>
    <property type="match status" value="1"/>
</dbReference>
<reference evidence="3 4" key="1">
    <citation type="submission" date="2024-02" db="EMBL/GenBank/DDBJ databases">
        <authorList>
            <person name="Daric V."/>
            <person name="Darras S."/>
        </authorList>
    </citation>
    <scope>NUCLEOTIDE SEQUENCE [LARGE SCALE GENOMIC DNA]</scope>
</reference>
<feature type="domain" description="EamA" evidence="2">
    <location>
        <begin position="62"/>
        <end position="216"/>
    </location>
</feature>
<organism evidence="3 4">
    <name type="scientific">Clavelina lepadiformis</name>
    <name type="common">Light-bulb sea squirt</name>
    <name type="synonym">Ascidia lepadiformis</name>
    <dbReference type="NCBI Taxonomy" id="159417"/>
    <lineage>
        <taxon>Eukaryota</taxon>
        <taxon>Metazoa</taxon>
        <taxon>Chordata</taxon>
        <taxon>Tunicata</taxon>
        <taxon>Ascidiacea</taxon>
        <taxon>Aplousobranchia</taxon>
        <taxon>Clavelinidae</taxon>
        <taxon>Clavelina</taxon>
    </lineage>
</organism>
<name>A0ABP0FRS0_CLALP</name>
<dbReference type="Proteomes" id="UP001642483">
    <property type="component" value="Unassembled WGS sequence"/>
</dbReference>
<evidence type="ECO:0000313" key="4">
    <source>
        <dbReference type="Proteomes" id="UP001642483"/>
    </source>
</evidence>
<feature type="transmembrane region" description="Helical" evidence="1">
    <location>
        <begin position="145"/>
        <end position="163"/>
    </location>
</feature>
<feature type="transmembrane region" description="Helical" evidence="1">
    <location>
        <begin position="261"/>
        <end position="286"/>
    </location>
</feature>
<keyword evidence="1" id="KW-0812">Transmembrane</keyword>
<keyword evidence="1" id="KW-1133">Transmembrane helix</keyword>
<dbReference type="PANTHER" id="PTHR19346">
    <property type="entry name" value="SUGAR PHOSPHATE TRANSPORTER DOMAIN-CONTAINING PROTEIN"/>
    <property type="match status" value="1"/>
</dbReference>
<evidence type="ECO:0000313" key="3">
    <source>
        <dbReference type="EMBL" id="CAK8681214.1"/>
    </source>
</evidence>
<keyword evidence="4" id="KW-1185">Reference proteome</keyword>
<feature type="transmembrane region" description="Helical" evidence="1">
    <location>
        <begin position="351"/>
        <end position="370"/>
    </location>
</feature>
<feature type="transmembrane region" description="Helical" evidence="1">
    <location>
        <begin position="325"/>
        <end position="345"/>
    </location>
</feature>
<evidence type="ECO:0000259" key="2">
    <source>
        <dbReference type="Pfam" id="PF00892"/>
    </source>
</evidence>
<dbReference type="InterPro" id="IPR000620">
    <property type="entry name" value="EamA_dom"/>
</dbReference>
<keyword evidence="1" id="KW-0472">Membrane</keyword>
<evidence type="ECO:0000256" key="1">
    <source>
        <dbReference type="SAM" id="Phobius"/>
    </source>
</evidence>
<dbReference type="SUPFAM" id="SSF103481">
    <property type="entry name" value="Multidrug resistance efflux transporter EmrE"/>
    <property type="match status" value="1"/>
</dbReference>
<protein>
    <recommendedName>
        <fullName evidence="2">EamA domain-containing protein</fullName>
    </recommendedName>
</protein>
<feature type="transmembrane region" description="Helical" evidence="1">
    <location>
        <begin position="231"/>
        <end position="249"/>
    </location>
</feature>
<dbReference type="EMBL" id="CAWYQH010000079">
    <property type="protein sequence ID" value="CAK8681214.1"/>
    <property type="molecule type" value="Genomic_DNA"/>
</dbReference>
<accession>A0ABP0FRS0</accession>
<proteinExistence type="predicted"/>
<sequence length="433" mass="48146">MVAQQDGNCHDPSKTEIEYKGTSFLTAPKNKLDEKFEAEMSDESESRRCCGVCSESTQKTFLGLLIVIFLAVSWVGAQQFAQSAQFSGNFSAPYFTTWFSTCWMVLCFPVFALFLFFQKNREEFHAEILDSRHIFGPENVTLKKIFTHIFSFNVLWIFVNYLYVFSLTYIAATDASAILSSNVAFVYALSFIILGEHFYFIRTVASSLCIAGVVMFGYADGFVGGSNLVPGIVMALLSAVGAAVYKVFFKRMIGEGKLGQVSLFLSLLGLTNALFLWVVFLILYFVGLEKMVADEIPWGYLCGSSSLSLVFNFLVNFGIAFTYPLFISIAMMLGIPLNAAVDMLLRGEIFSLLRLIAALLVVAGFCMMMCPDSWNLPVHRALGCKSSRCYGNQTNNDEEEEDILPITYSSGDLKPHEVTSQENLIEVDPSVHA</sequence>
<feature type="transmembrane region" description="Helical" evidence="1">
    <location>
        <begin position="199"/>
        <end position="219"/>
    </location>
</feature>
<gene>
    <name evidence="3" type="ORF">CVLEPA_LOCUS11438</name>
</gene>
<feature type="transmembrane region" description="Helical" evidence="1">
    <location>
        <begin position="97"/>
        <end position="117"/>
    </location>
</feature>
<dbReference type="InterPro" id="IPR037185">
    <property type="entry name" value="EmrE-like"/>
</dbReference>
<dbReference type="InterPro" id="IPR026505">
    <property type="entry name" value="Solute_c_fam_35_mem_F3/F4"/>
</dbReference>